<dbReference type="SUPFAM" id="SSF69336">
    <property type="entry name" value="Alpha subunit of glutamate synthase, C-terminal domain"/>
    <property type="match status" value="1"/>
</dbReference>
<dbReference type="GO" id="GO:0016491">
    <property type="term" value="F:oxidoreductase activity"/>
    <property type="evidence" value="ECO:0007669"/>
    <property type="project" value="InterPro"/>
</dbReference>
<evidence type="ECO:0000313" key="2">
    <source>
        <dbReference type="EMBL" id="SVE54847.1"/>
    </source>
</evidence>
<sequence length="104" mass="11371">VLGPTGRNFAAGMSGGEAYVLDEHGLFAGLCNTEMVDLQAVETDEDANILRCLLTEHYRGTGSSNAERILNQWDKMLVNFVKVMPRNYKRALAELSSARGISHG</sequence>
<proteinExistence type="predicted"/>
<evidence type="ECO:0000259" key="1">
    <source>
        <dbReference type="Pfam" id="PF01493"/>
    </source>
</evidence>
<organism evidence="2">
    <name type="scientific">marine metagenome</name>
    <dbReference type="NCBI Taxonomy" id="408172"/>
    <lineage>
        <taxon>unclassified sequences</taxon>
        <taxon>metagenomes</taxon>
        <taxon>ecological metagenomes</taxon>
    </lineage>
</organism>
<dbReference type="InterPro" id="IPR002489">
    <property type="entry name" value="Glu_synth_asu_C"/>
</dbReference>
<dbReference type="Gene3D" id="2.160.20.60">
    <property type="entry name" value="Glutamate synthase, alpha subunit, C-terminal domain"/>
    <property type="match status" value="1"/>
</dbReference>
<name>A0A383EDC9_9ZZZZ</name>
<feature type="domain" description="Glutamate synthase alpha subunit C-terminal" evidence="1">
    <location>
        <begin position="1"/>
        <end position="46"/>
    </location>
</feature>
<feature type="non-terminal residue" evidence="2">
    <location>
        <position position="1"/>
    </location>
</feature>
<accession>A0A383EDC9</accession>
<protein>
    <recommendedName>
        <fullName evidence="1">Glutamate synthase alpha subunit C-terminal domain-containing protein</fullName>
    </recommendedName>
</protein>
<reference evidence="2" key="1">
    <citation type="submission" date="2018-05" db="EMBL/GenBank/DDBJ databases">
        <authorList>
            <person name="Lanie J.A."/>
            <person name="Ng W.-L."/>
            <person name="Kazmierczak K.M."/>
            <person name="Andrzejewski T.M."/>
            <person name="Davidsen T.M."/>
            <person name="Wayne K.J."/>
            <person name="Tettelin H."/>
            <person name="Glass J.I."/>
            <person name="Rusch D."/>
            <person name="Podicherti R."/>
            <person name="Tsui H.-C.T."/>
            <person name="Winkler M.E."/>
        </authorList>
    </citation>
    <scope>NUCLEOTIDE SEQUENCE</scope>
</reference>
<dbReference type="AlphaFoldDB" id="A0A383EDC9"/>
<dbReference type="EMBL" id="UINC01224990">
    <property type="protein sequence ID" value="SVE54847.1"/>
    <property type="molecule type" value="Genomic_DNA"/>
</dbReference>
<dbReference type="InterPro" id="IPR036485">
    <property type="entry name" value="Glu_synth_asu_C_sf"/>
</dbReference>
<dbReference type="PANTHER" id="PTHR43100">
    <property type="entry name" value="GLUTAMATE SYNTHASE [NADPH] SMALL CHAIN"/>
    <property type="match status" value="1"/>
</dbReference>
<dbReference type="PANTHER" id="PTHR43100:SF1">
    <property type="entry name" value="GLUTAMATE SYNTHASE [NADPH] SMALL CHAIN"/>
    <property type="match status" value="1"/>
</dbReference>
<dbReference type="InterPro" id="IPR051394">
    <property type="entry name" value="Glutamate_Synthase"/>
</dbReference>
<dbReference type="Pfam" id="PF01493">
    <property type="entry name" value="GXGXG"/>
    <property type="match status" value="1"/>
</dbReference>
<gene>
    <name evidence="2" type="ORF">METZ01_LOCUS507701</name>
</gene>